<dbReference type="PATRIC" id="fig|28084.5.peg.1704"/>
<keyword evidence="6" id="KW-1185">Reference proteome</keyword>
<dbReference type="InterPro" id="IPR002347">
    <property type="entry name" value="SDR_fam"/>
</dbReference>
<reference evidence="4 6" key="2">
    <citation type="submission" date="2018-12" db="EMBL/GenBank/DDBJ databases">
        <authorList>
            <consortium name="Pathogen Informatics"/>
        </authorList>
    </citation>
    <scope>NUCLEOTIDE SEQUENCE [LARGE SCALE GENOMIC DNA]</scope>
    <source>
        <strain evidence="4 6">NCTC11976</strain>
    </source>
</reference>
<gene>
    <name evidence="4" type="primary">fabG_5</name>
    <name evidence="3" type="ORF">Lche_1569</name>
    <name evidence="4" type="ORF">NCTC11976_02246</name>
</gene>
<keyword evidence="4" id="KW-0560">Oxidoreductase</keyword>
<dbReference type="Proteomes" id="UP000054921">
    <property type="component" value="Unassembled WGS sequence"/>
</dbReference>
<dbReference type="PANTHER" id="PTHR42879">
    <property type="entry name" value="3-OXOACYL-(ACYL-CARRIER-PROTEIN) REDUCTASE"/>
    <property type="match status" value="1"/>
</dbReference>
<dbReference type="Proteomes" id="UP000277577">
    <property type="component" value="Chromosome"/>
</dbReference>
<evidence type="ECO:0000313" key="5">
    <source>
        <dbReference type="Proteomes" id="UP000054921"/>
    </source>
</evidence>
<evidence type="ECO:0000313" key="3">
    <source>
        <dbReference type="EMBL" id="KTC79549.1"/>
    </source>
</evidence>
<dbReference type="InterPro" id="IPR050259">
    <property type="entry name" value="SDR"/>
</dbReference>
<proteinExistence type="inferred from homology"/>
<comment type="similarity">
    <text evidence="1 2">Belongs to the short-chain dehydrogenases/reductases (SDR) family.</text>
</comment>
<evidence type="ECO:0000256" key="2">
    <source>
        <dbReference type="RuleBase" id="RU000363"/>
    </source>
</evidence>
<dbReference type="InterPro" id="IPR036291">
    <property type="entry name" value="NAD(P)-bd_dom_sf"/>
</dbReference>
<dbReference type="PRINTS" id="PR00080">
    <property type="entry name" value="SDRFAMILY"/>
</dbReference>
<evidence type="ECO:0000313" key="6">
    <source>
        <dbReference type="Proteomes" id="UP000277577"/>
    </source>
</evidence>
<dbReference type="AlphaFoldDB" id="A0A0W0S933"/>
<dbReference type="SUPFAM" id="SSF51735">
    <property type="entry name" value="NAD(P)-binding Rossmann-fold domains"/>
    <property type="match status" value="1"/>
</dbReference>
<dbReference type="RefSeq" id="WP_028380571.1">
    <property type="nucleotide sequence ID" value="NZ_CAAAIT010000001.1"/>
</dbReference>
<dbReference type="CDD" id="cd05233">
    <property type="entry name" value="SDR_c"/>
    <property type="match status" value="1"/>
</dbReference>
<protein>
    <submittedName>
        <fullName evidence="3">Short-chain dehydrogenase/reductase</fullName>
        <ecNumber evidence="4">1.1.1.100</ecNumber>
    </submittedName>
</protein>
<sequence>MDLQLKGKTALVTGSTAGIGFSIAQILAREGATVVINGRSQERVTQAIHQIKKCAPEANLIAAPADLNHKKELDELIKQVPTVDILINNAGIYNAKAFADISDEEWLQMFEVNVMSGVRLSRHYLAPMLKQNWGRIIFISSESALQIPKEMIHYGMSKTAQLAVARGIAELTKGTHVTVNSVLPGPTSSEGVSQFVADLGKQQNKSAKQVEEELFENLRPTSLIKRLASTEEIANMVAFLSSPLSSATNGAPIRVDGGLILSIA</sequence>
<dbReference type="GO" id="GO:0004316">
    <property type="term" value="F:3-oxoacyl-[acyl-carrier-protein] reductase (NADPH) activity"/>
    <property type="evidence" value="ECO:0007669"/>
    <property type="project" value="UniProtKB-EC"/>
</dbReference>
<dbReference type="OrthoDB" id="9793325at2"/>
<dbReference type="EC" id="1.1.1.100" evidence="4"/>
<dbReference type="EMBL" id="LR134173">
    <property type="protein sequence ID" value="VEB37496.1"/>
    <property type="molecule type" value="Genomic_DNA"/>
</dbReference>
<dbReference type="Gene3D" id="3.40.50.720">
    <property type="entry name" value="NAD(P)-binding Rossmann-like Domain"/>
    <property type="match status" value="1"/>
</dbReference>
<organism evidence="3 5">
    <name type="scientific">Legionella cherrii</name>
    <dbReference type="NCBI Taxonomy" id="28084"/>
    <lineage>
        <taxon>Bacteria</taxon>
        <taxon>Pseudomonadati</taxon>
        <taxon>Pseudomonadota</taxon>
        <taxon>Gammaproteobacteria</taxon>
        <taxon>Legionellales</taxon>
        <taxon>Legionellaceae</taxon>
        <taxon>Legionella</taxon>
    </lineage>
</organism>
<name>A0A0W0S933_9GAMM</name>
<evidence type="ECO:0000313" key="4">
    <source>
        <dbReference type="EMBL" id="VEB37496.1"/>
    </source>
</evidence>
<dbReference type="FunFam" id="3.40.50.720:FF:000084">
    <property type="entry name" value="Short-chain dehydrogenase reductase"/>
    <property type="match status" value="1"/>
</dbReference>
<dbReference type="EMBL" id="LNXW01000013">
    <property type="protein sequence ID" value="KTC79549.1"/>
    <property type="molecule type" value="Genomic_DNA"/>
</dbReference>
<reference evidence="3 5" key="1">
    <citation type="submission" date="2015-11" db="EMBL/GenBank/DDBJ databases">
        <title>Genomic analysis of 38 Legionella species identifies large and diverse effector repertoires.</title>
        <authorList>
            <person name="Burstein D."/>
            <person name="Amaro F."/>
            <person name="Zusman T."/>
            <person name="Lifshitz Z."/>
            <person name="Cohen O."/>
            <person name="Gilbert J.A."/>
            <person name="Pupko T."/>
            <person name="Shuman H.A."/>
            <person name="Segal G."/>
        </authorList>
    </citation>
    <scope>NUCLEOTIDE SEQUENCE [LARGE SCALE GENOMIC DNA]</scope>
    <source>
        <strain evidence="3 5">ORW</strain>
    </source>
</reference>
<evidence type="ECO:0000256" key="1">
    <source>
        <dbReference type="ARBA" id="ARBA00006484"/>
    </source>
</evidence>
<accession>A0A0W0S933</accession>
<dbReference type="PRINTS" id="PR00081">
    <property type="entry name" value="GDHRDH"/>
</dbReference>
<dbReference type="Pfam" id="PF00106">
    <property type="entry name" value="adh_short"/>
    <property type="match status" value="1"/>
</dbReference>
<dbReference type="STRING" id="28084.Lche_1569"/>